<dbReference type="SUPFAM" id="SSF51219">
    <property type="entry name" value="TRAP-like"/>
    <property type="match status" value="1"/>
</dbReference>
<dbReference type="Gene3D" id="3.60.160.10">
    <property type="entry name" value="Mitochondrial biogenesis AIM24"/>
    <property type="match status" value="1"/>
</dbReference>
<comment type="caution">
    <text evidence="1">The sequence shown here is derived from an EMBL/GenBank/DDBJ whole genome shotgun (WGS) entry which is preliminary data.</text>
</comment>
<reference evidence="1" key="1">
    <citation type="submission" date="2019-09" db="EMBL/GenBank/DDBJ databases">
        <title>Characterisation of the sponge microbiome using genome-centric metagenomics.</title>
        <authorList>
            <person name="Engelberts J.P."/>
            <person name="Robbins S.J."/>
            <person name="De Goeij J.M."/>
            <person name="Aranda M."/>
            <person name="Bell S.C."/>
            <person name="Webster N.S."/>
        </authorList>
    </citation>
    <scope>NUCLEOTIDE SEQUENCE</scope>
    <source>
        <strain evidence="1">SB0661_bin_32</strain>
    </source>
</reference>
<dbReference type="AlphaFoldDB" id="A0A6B1D6U7"/>
<accession>A0A6B1D6U7</accession>
<name>A0A6B1D6U7_9CHLR</name>
<dbReference type="InterPro" id="IPR016031">
    <property type="entry name" value="Trp_RNA-bd_attenuator-like_dom"/>
</dbReference>
<evidence type="ECO:0000313" key="1">
    <source>
        <dbReference type="EMBL" id="MYC95276.1"/>
    </source>
</evidence>
<gene>
    <name evidence="1" type="ORF">F4X14_09915</name>
</gene>
<sequence>MVRPFSSSRKVERSCTMQYSISGEIAQSARLVFAPGEDAWVSKGALMAYSSRLQWRLRLPGGAGGALRRSLSGEGVALTYLESKAEEQYALLAANAPGHLEIWDLERDGPVTTTRGSFVAAWGEDVDITVTVARRAGAAVFGGAGLFLQTISGLGIALVHGSGDFYERQMAAGEELLVSTGNLAAFSSGIDYDIRGVGGCRRMLFGGEGLFMTNLRGPGRVLLQTLKRSSGSNSSG</sequence>
<dbReference type="InterPro" id="IPR002838">
    <property type="entry name" value="AIM24"/>
</dbReference>
<dbReference type="Pfam" id="PF01987">
    <property type="entry name" value="AIM24"/>
    <property type="match status" value="1"/>
</dbReference>
<dbReference type="PANTHER" id="PTHR43657">
    <property type="entry name" value="TRYPTOPHAN RNA-BINDING ATTENUATOR PROTEIN-LIKE PROTEIN"/>
    <property type="match status" value="1"/>
</dbReference>
<dbReference type="EMBL" id="VXMH01000051">
    <property type="protein sequence ID" value="MYC95276.1"/>
    <property type="molecule type" value="Genomic_DNA"/>
</dbReference>
<organism evidence="1">
    <name type="scientific">Caldilineaceae bacterium SB0661_bin_32</name>
    <dbReference type="NCBI Taxonomy" id="2605255"/>
    <lineage>
        <taxon>Bacteria</taxon>
        <taxon>Bacillati</taxon>
        <taxon>Chloroflexota</taxon>
        <taxon>Caldilineae</taxon>
        <taxon>Caldilineales</taxon>
        <taxon>Caldilineaceae</taxon>
    </lineage>
</organism>
<proteinExistence type="predicted"/>
<dbReference type="PANTHER" id="PTHR43657:SF1">
    <property type="entry name" value="ALTERED INHERITANCE OF MITOCHONDRIA PROTEIN 24, MITOCHONDRIAL"/>
    <property type="match status" value="1"/>
</dbReference>
<dbReference type="InterPro" id="IPR036983">
    <property type="entry name" value="AIM24_sf"/>
</dbReference>
<protein>
    <submittedName>
        <fullName evidence="1">AIM24 family protein</fullName>
    </submittedName>
</protein>